<dbReference type="InParanoid" id="Q4Q618"/>
<proteinExistence type="predicted"/>
<dbReference type="OMA" id="QKVEMWP"/>
<dbReference type="VEuPathDB" id="TriTrypDB:LMJSD75_310033800"/>
<keyword evidence="3" id="KW-1185">Reference proteome</keyword>
<feature type="compositionally biased region" description="Polar residues" evidence="1">
    <location>
        <begin position="117"/>
        <end position="126"/>
    </location>
</feature>
<dbReference type="EMBL" id="FR796427">
    <property type="protein sequence ID" value="CAJ08433.1"/>
    <property type="molecule type" value="Genomic_DNA"/>
</dbReference>
<evidence type="ECO:0000313" key="3">
    <source>
        <dbReference type="Proteomes" id="UP000000542"/>
    </source>
</evidence>
<accession>Q4Q618</accession>
<dbReference type="VEuPathDB" id="TriTrypDB:LMJLV39_310033800"/>
<dbReference type="HOGENOM" id="CLU_805238_0_0_1"/>
<feature type="region of interest" description="Disordered" evidence="1">
    <location>
        <begin position="84"/>
        <end position="134"/>
    </location>
</feature>
<dbReference type="Proteomes" id="UP000000542">
    <property type="component" value="Chromosome 31"/>
</dbReference>
<dbReference type="KEGG" id="lma:LMJF_31_2430"/>
<dbReference type="GeneID" id="5654175"/>
<sequence length="345" mass="37840">MMLLSLTRCRLPSLSPPPSTHSSFSLHTNIQTGVLFVCCSAHPLPHRLPVAVPGCHPSHKCVLPPPSVPSTQLFSLAVRVAPPPHTHTQHFSSTHASPPIPPPHTRICAAGMAAETKPSQQQQEQPNDARPPQIVVRKQGMYERGRWSTRILTIDVDAGTATISRKSKPQDVLYRSLHVQKVEMWPHYSPYAIESSYDSLKAKMVLCITGTEVSLTNHGSSVGSFLRSNIGPLISASVVAENASWSAKPSKHVRLKGIFAKRNPMFATMASNSAATDRSTLTWLIHCTSIESYELAVMLFMRFKNEGGARRKVFSNNVVADLACVKRAWIKHAARFKTATDAETS</sequence>
<name>Q4Q618_LEIMA</name>
<reference evidence="2 3" key="1">
    <citation type="journal article" date="2005" name="Science">
        <title>The genome of the kinetoplastid parasite, Leishmania major.</title>
        <authorList>
            <person name="Ivens A.C."/>
            <person name="Peacock C.S."/>
            <person name="Worthey E.A."/>
            <person name="Murphy L."/>
            <person name="Aggarwal G."/>
            <person name="Berriman M."/>
            <person name="Sisk E."/>
            <person name="Rajandream M.A."/>
            <person name="Adlem E."/>
            <person name="Aert R."/>
            <person name="Anupama A."/>
            <person name="Apostolou Z."/>
            <person name="Attipoe P."/>
            <person name="Bason N."/>
            <person name="Bauser C."/>
            <person name="Beck A."/>
            <person name="Beverley S.M."/>
            <person name="Bianchettin G."/>
            <person name="Borzym K."/>
            <person name="Bothe G."/>
            <person name="Bruschi C.V."/>
            <person name="Collins M."/>
            <person name="Cadag E."/>
            <person name="Ciarloni L."/>
            <person name="Clayton C."/>
            <person name="Coulson R.M."/>
            <person name="Cronin A."/>
            <person name="Cruz A.K."/>
            <person name="Davies R.M."/>
            <person name="De Gaudenzi J."/>
            <person name="Dobson D.E."/>
            <person name="Duesterhoeft A."/>
            <person name="Fazelina G."/>
            <person name="Fosker N."/>
            <person name="Frasch A.C."/>
            <person name="Fraser A."/>
            <person name="Fuchs M."/>
            <person name="Gabel C."/>
            <person name="Goble A."/>
            <person name="Goffeau A."/>
            <person name="Harris D."/>
            <person name="Hertz-Fowler C."/>
            <person name="Hilbert H."/>
            <person name="Horn D."/>
            <person name="Huang Y."/>
            <person name="Klages S."/>
            <person name="Knights A."/>
            <person name="Kube M."/>
            <person name="Larke N."/>
            <person name="Litvin L."/>
            <person name="Lord A."/>
            <person name="Louie T."/>
            <person name="Marra M."/>
            <person name="Masuy D."/>
            <person name="Matthews K."/>
            <person name="Michaeli S."/>
            <person name="Mottram J.C."/>
            <person name="Muller-Auer S."/>
            <person name="Munden H."/>
            <person name="Nelson S."/>
            <person name="Norbertczak H."/>
            <person name="Oliver K."/>
            <person name="O'neil S."/>
            <person name="Pentony M."/>
            <person name="Pohl T.M."/>
            <person name="Price C."/>
            <person name="Purnelle B."/>
            <person name="Quail M.A."/>
            <person name="Rabbinowitsch E."/>
            <person name="Reinhardt R."/>
            <person name="Rieger M."/>
            <person name="Rinta J."/>
            <person name="Robben J."/>
            <person name="Robertson L."/>
            <person name="Ruiz J.C."/>
            <person name="Rutter S."/>
            <person name="Saunders D."/>
            <person name="Schafer M."/>
            <person name="Schein J."/>
            <person name="Schwartz D.C."/>
            <person name="Seeger K."/>
            <person name="Seyler A."/>
            <person name="Sharp S."/>
            <person name="Shin H."/>
            <person name="Sivam D."/>
            <person name="Squares R."/>
            <person name="Squares S."/>
            <person name="Tosato V."/>
            <person name="Vogt C."/>
            <person name="Volckaert G."/>
            <person name="Wambutt R."/>
            <person name="Warren T."/>
            <person name="Wedler H."/>
            <person name="Woodward J."/>
            <person name="Zhou S."/>
            <person name="Zimmermann W."/>
            <person name="Smith D.F."/>
            <person name="Blackwell J.M."/>
            <person name="Stuart K.D."/>
            <person name="Barrell B."/>
            <person name="Myler P.J."/>
        </authorList>
    </citation>
    <scope>NUCLEOTIDE SEQUENCE [LARGE SCALE GENOMIC DNA]</scope>
    <source>
        <strain evidence="3">MHOM/IL/81/Friedlin</strain>
    </source>
</reference>
<organism evidence="2 3">
    <name type="scientific">Leishmania major</name>
    <dbReference type="NCBI Taxonomy" id="5664"/>
    <lineage>
        <taxon>Eukaryota</taxon>
        <taxon>Discoba</taxon>
        <taxon>Euglenozoa</taxon>
        <taxon>Kinetoplastea</taxon>
        <taxon>Metakinetoplastina</taxon>
        <taxon>Trypanosomatida</taxon>
        <taxon>Trypanosomatidae</taxon>
        <taxon>Leishmaniinae</taxon>
        <taxon>Leishmania</taxon>
    </lineage>
</organism>
<evidence type="ECO:0000256" key="1">
    <source>
        <dbReference type="SAM" id="MobiDB-lite"/>
    </source>
</evidence>
<dbReference type="RefSeq" id="XP_001685230.1">
    <property type="nucleotide sequence ID" value="XM_001685178.1"/>
</dbReference>
<gene>
    <name evidence="2" type="ORF">LMJF_31_2430</name>
</gene>
<reference evidence="2 3" key="2">
    <citation type="journal article" date="2011" name="Genome Res.">
        <title>Chromosome and gene copy number variation allow major structural change between species and strains of Leishmania.</title>
        <authorList>
            <person name="Rogers M.B."/>
            <person name="Hilley J.D."/>
            <person name="Dickens N.J."/>
            <person name="Wilkes J."/>
            <person name="Bates P.A."/>
            <person name="Depledge D.P."/>
            <person name="Harris D."/>
            <person name="Her Y."/>
            <person name="Herzyk P."/>
            <person name="Imamura H."/>
            <person name="Otto T.D."/>
            <person name="Sanders M."/>
            <person name="Seeger K."/>
            <person name="Dujardin J.C."/>
            <person name="Berriman M."/>
            <person name="Smith D.F."/>
            <person name="Hertz-Fowler C."/>
            <person name="Mottram J.C."/>
        </authorList>
    </citation>
    <scope>NUCLEOTIDE SEQUENCE [LARGE SCALE GENOMIC DNA]</scope>
    <source>
        <strain evidence="3">MHOM/IL/81/Friedlin</strain>
    </source>
</reference>
<dbReference type="VEuPathDB" id="TriTrypDB:LmjF.31.2430"/>
<dbReference type="eggNOG" id="ENOG502SN3E">
    <property type="taxonomic scope" value="Eukaryota"/>
</dbReference>
<dbReference type="VEuPathDB" id="TriTrypDB:LMJFC_310039500"/>
<protein>
    <submittedName>
        <fullName evidence="2">Uncharacterized protein</fullName>
    </submittedName>
</protein>
<dbReference type="AlphaFoldDB" id="Q4Q618"/>
<evidence type="ECO:0000313" key="2">
    <source>
        <dbReference type="EMBL" id="CAJ08433.1"/>
    </source>
</evidence>